<dbReference type="CDD" id="cd14733">
    <property type="entry name" value="BACK"/>
    <property type="match status" value="1"/>
</dbReference>
<dbReference type="AlphaFoldDB" id="A0A2K3DQ04"/>
<dbReference type="KEGG" id="cre:CHLRE_06g286700v5"/>
<organism evidence="4 5">
    <name type="scientific">Chlamydomonas reinhardtii</name>
    <name type="common">Chlamydomonas smithii</name>
    <dbReference type="NCBI Taxonomy" id="3055"/>
    <lineage>
        <taxon>Eukaryota</taxon>
        <taxon>Viridiplantae</taxon>
        <taxon>Chlorophyta</taxon>
        <taxon>core chlorophytes</taxon>
        <taxon>Chlorophyceae</taxon>
        <taxon>CS clade</taxon>
        <taxon>Chlamydomonadales</taxon>
        <taxon>Chlamydomonadaceae</taxon>
        <taxon>Chlamydomonas</taxon>
    </lineage>
</organism>
<dbReference type="Gramene" id="PNW82625">
    <property type="protein sequence ID" value="PNW82625"/>
    <property type="gene ID" value="CHLRE_06g286700v5"/>
</dbReference>
<dbReference type="OrthoDB" id="539088at2759"/>
<comment type="pathway">
    <text evidence="1">Protein modification; protein ubiquitination.</text>
</comment>
<feature type="region of interest" description="Disordered" evidence="2">
    <location>
        <begin position="1"/>
        <end position="23"/>
    </location>
</feature>
<dbReference type="SUPFAM" id="SSF54695">
    <property type="entry name" value="POZ domain"/>
    <property type="match status" value="1"/>
</dbReference>
<accession>A0A2K3DQ04</accession>
<dbReference type="CDD" id="cd18186">
    <property type="entry name" value="BTB_POZ_ZBTB_KLHL-like"/>
    <property type="match status" value="1"/>
</dbReference>
<dbReference type="EMBL" id="CM008967">
    <property type="protein sequence ID" value="PNW82625.1"/>
    <property type="molecule type" value="Genomic_DNA"/>
</dbReference>
<feature type="domain" description="BTB" evidence="3">
    <location>
        <begin position="63"/>
        <end position="161"/>
    </location>
</feature>
<dbReference type="Gene3D" id="3.30.710.10">
    <property type="entry name" value="Potassium Channel Kv1.1, Chain A"/>
    <property type="match status" value="1"/>
</dbReference>
<proteinExistence type="predicted"/>
<dbReference type="ExpressionAtlas" id="A0A2K3DQ04">
    <property type="expression patterns" value="baseline and differential"/>
</dbReference>
<dbReference type="SMART" id="SM00225">
    <property type="entry name" value="BTB"/>
    <property type="match status" value="1"/>
</dbReference>
<dbReference type="Pfam" id="PF00651">
    <property type="entry name" value="BTB"/>
    <property type="match status" value="1"/>
</dbReference>
<evidence type="ECO:0000256" key="1">
    <source>
        <dbReference type="ARBA" id="ARBA00004906"/>
    </source>
</evidence>
<dbReference type="InterPro" id="IPR000210">
    <property type="entry name" value="BTB/POZ_dom"/>
</dbReference>
<evidence type="ECO:0000256" key="2">
    <source>
        <dbReference type="SAM" id="MobiDB-lite"/>
    </source>
</evidence>
<dbReference type="RefSeq" id="XP_042924061.1">
    <property type="nucleotide sequence ID" value="XM_043063355.1"/>
</dbReference>
<protein>
    <recommendedName>
        <fullName evidence="3">BTB domain-containing protein</fullName>
    </recommendedName>
</protein>
<dbReference type="InterPro" id="IPR011333">
    <property type="entry name" value="SKP1/BTB/POZ_sf"/>
</dbReference>
<evidence type="ECO:0000259" key="3">
    <source>
        <dbReference type="SMART" id="SM00225"/>
    </source>
</evidence>
<name>A0A2K3DQ04_CHLRE</name>
<dbReference type="Proteomes" id="UP000006906">
    <property type="component" value="Chromosome 6"/>
</dbReference>
<evidence type="ECO:0000313" key="4">
    <source>
        <dbReference type="EMBL" id="PNW82625.1"/>
    </source>
</evidence>
<reference evidence="4 5" key="1">
    <citation type="journal article" date="2007" name="Science">
        <title>The Chlamydomonas genome reveals the evolution of key animal and plant functions.</title>
        <authorList>
            <person name="Merchant S.S."/>
            <person name="Prochnik S.E."/>
            <person name="Vallon O."/>
            <person name="Harris E.H."/>
            <person name="Karpowicz S.J."/>
            <person name="Witman G.B."/>
            <person name="Terry A."/>
            <person name="Salamov A."/>
            <person name="Fritz-Laylin L.K."/>
            <person name="Marechal-Drouard L."/>
            <person name="Marshall W.F."/>
            <person name="Qu L.H."/>
            <person name="Nelson D.R."/>
            <person name="Sanderfoot A.A."/>
            <person name="Spalding M.H."/>
            <person name="Kapitonov V.V."/>
            <person name="Ren Q."/>
            <person name="Ferris P."/>
            <person name="Lindquist E."/>
            <person name="Shapiro H."/>
            <person name="Lucas S.M."/>
            <person name="Grimwood J."/>
            <person name="Schmutz J."/>
            <person name="Cardol P."/>
            <person name="Cerutti H."/>
            <person name="Chanfreau G."/>
            <person name="Chen C.L."/>
            <person name="Cognat V."/>
            <person name="Croft M.T."/>
            <person name="Dent R."/>
            <person name="Dutcher S."/>
            <person name="Fernandez E."/>
            <person name="Fukuzawa H."/>
            <person name="Gonzalez-Ballester D."/>
            <person name="Gonzalez-Halphen D."/>
            <person name="Hallmann A."/>
            <person name="Hanikenne M."/>
            <person name="Hippler M."/>
            <person name="Inwood W."/>
            <person name="Jabbari K."/>
            <person name="Kalanon M."/>
            <person name="Kuras R."/>
            <person name="Lefebvre P.A."/>
            <person name="Lemaire S.D."/>
            <person name="Lobanov A.V."/>
            <person name="Lohr M."/>
            <person name="Manuell A."/>
            <person name="Meier I."/>
            <person name="Mets L."/>
            <person name="Mittag M."/>
            <person name="Mittelmeier T."/>
            <person name="Moroney J.V."/>
            <person name="Moseley J."/>
            <person name="Napoli C."/>
            <person name="Nedelcu A.M."/>
            <person name="Niyogi K."/>
            <person name="Novoselov S.V."/>
            <person name="Paulsen I.T."/>
            <person name="Pazour G."/>
            <person name="Purton S."/>
            <person name="Ral J.P."/>
            <person name="Riano-Pachon D.M."/>
            <person name="Riekhof W."/>
            <person name="Rymarquis L."/>
            <person name="Schroda M."/>
            <person name="Stern D."/>
            <person name="Umen J."/>
            <person name="Willows R."/>
            <person name="Wilson N."/>
            <person name="Zimmer S.L."/>
            <person name="Allmer J."/>
            <person name="Balk J."/>
            <person name="Bisova K."/>
            <person name="Chen C.J."/>
            <person name="Elias M."/>
            <person name="Gendler K."/>
            <person name="Hauser C."/>
            <person name="Lamb M.R."/>
            <person name="Ledford H."/>
            <person name="Long J.C."/>
            <person name="Minagawa J."/>
            <person name="Page M.D."/>
            <person name="Pan J."/>
            <person name="Pootakham W."/>
            <person name="Roje S."/>
            <person name="Rose A."/>
            <person name="Stahlberg E."/>
            <person name="Terauchi A.M."/>
            <person name="Yang P."/>
            <person name="Ball S."/>
            <person name="Bowler C."/>
            <person name="Dieckmann C.L."/>
            <person name="Gladyshev V.N."/>
            <person name="Green P."/>
            <person name="Jorgensen R."/>
            <person name="Mayfield S."/>
            <person name="Mueller-Roeber B."/>
            <person name="Rajamani S."/>
            <person name="Sayre R.T."/>
            <person name="Brokstein P."/>
            <person name="Dubchak I."/>
            <person name="Goodstein D."/>
            <person name="Hornick L."/>
            <person name="Huang Y.W."/>
            <person name="Jhaveri J."/>
            <person name="Luo Y."/>
            <person name="Martinez D."/>
            <person name="Ngau W.C."/>
            <person name="Otillar B."/>
            <person name="Poliakov A."/>
            <person name="Porter A."/>
            <person name="Szajkowski L."/>
            <person name="Werner G."/>
            <person name="Zhou K."/>
            <person name="Grigoriev I.V."/>
            <person name="Rokhsar D.S."/>
            <person name="Grossman A.R."/>
        </authorList>
    </citation>
    <scope>NUCLEOTIDE SEQUENCE [LARGE SCALE GENOMIC DNA]</scope>
    <source>
        <strain evidence="5">CC-503</strain>
    </source>
</reference>
<keyword evidence="5" id="KW-1185">Reference proteome</keyword>
<dbReference type="InParanoid" id="A0A2K3DQ04"/>
<gene>
    <name evidence="4" type="ORF">CHLRE_06g286700v5</name>
</gene>
<sequence>MSQHAGGLPASDGRTDVMGSSSERLPAGSGSCLHPGCSGLCCLAKAPVSDTIVVSTAAPSAGCDLKLVCCDGALMASRCVLCRASSVLRSTLELELPEAGELRLPADKAESWRMALSLLSLEAYPLSLVTSDNVVDLLLLADKYDIPIVRGACAHFLHLNARQLSLVPPLSSASNLLTAASLVIKFVQPYPGLQQYGSTVQARLDDELAMLRMPPDVLLAAVQAAGGPGAPDRAASALAAWQRDLVRLTSELHVLVGAADYAGTVAPEVQAAVTLGLLAAVRHSASRVAPTCGRCGGVLQAGPGALHADCAAAQYTDLHTRGCRLCNAPMLPTHARFCNSCAYRKHKKS</sequence>
<evidence type="ECO:0000313" key="5">
    <source>
        <dbReference type="Proteomes" id="UP000006906"/>
    </source>
</evidence>
<dbReference type="GeneID" id="5721020"/>